<dbReference type="PANTHER" id="PTHR33577:SF1">
    <property type="entry name" value="HEME HALOPEROXIDASE FAMILY PROFILE DOMAIN-CONTAINING PROTEIN"/>
    <property type="match status" value="1"/>
</dbReference>
<dbReference type="EMBL" id="ML993579">
    <property type="protein sequence ID" value="KAF2174226.1"/>
    <property type="molecule type" value="Genomic_DNA"/>
</dbReference>
<evidence type="ECO:0000256" key="1">
    <source>
        <dbReference type="ARBA" id="ARBA00001970"/>
    </source>
</evidence>
<dbReference type="GeneID" id="54556918"/>
<evidence type="ECO:0000313" key="11">
    <source>
        <dbReference type="Proteomes" id="UP000799537"/>
    </source>
</evidence>
<dbReference type="Pfam" id="PF01328">
    <property type="entry name" value="Peroxidase_2"/>
    <property type="match status" value="1"/>
</dbReference>
<dbReference type="PANTHER" id="PTHR33577">
    <property type="entry name" value="STERIGMATOCYSTIN BIOSYNTHESIS PEROXIDASE STCC-RELATED"/>
    <property type="match status" value="1"/>
</dbReference>
<dbReference type="GO" id="GO:0046872">
    <property type="term" value="F:metal ion binding"/>
    <property type="evidence" value="ECO:0007669"/>
    <property type="project" value="UniProtKB-KW"/>
</dbReference>
<feature type="signal peptide" evidence="8">
    <location>
        <begin position="1"/>
        <end position="16"/>
    </location>
</feature>
<comment type="cofactor">
    <cofactor evidence="1">
        <name>heme b</name>
        <dbReference type="ChEBI" id="CHEBI:60344"/>
    </cofactor>
</comment>
<feature type="chain" id="PRO_5025682669" description="Heme haloperoxidase family profile domain-containing protein" evidence="8">
    <location>
        <begin position="17"/>
        <end position="453"/>
    </location>
</feature>
<evidence type="ECO:0000256" key="5">
    <source>
        <dbReference type="ARBA" id="ARBA00023002"/>
    </source>
</evidence>
<dbReference type="InterPro" id="IPR000028">
    <property type="entry name" value="Chloroperoxidase"/>
</dbReference>
<dbReference type="PROSITE" id="PS51405">
    <property type="entry name" value="HEME_HALOPEROXIDASE"/>
    <property type="match status" value="1"/>
</dbReference>
<organism evidence="10 11">
    <name type="scientific">Zasmidium cellare ATCC 36951</name>
    <dbReference type="NCBI Taxonomy" id="1080233"/>
    <lineage>
        <taxon>Eukaryota</taxon>
        <taxon>Fungi</taxon>
        <taxon>Dikarya</taxon>
        <taxon>Ascomycota</taxon>
        <taxon>Pezizomycotina</taxon>
        <taxon>Dothideomycetes</taxon>
        <taxon>Dothideomycetidae</taxon>
        <taxon>Mycosphaerellales</taxon>
        <taxon>Mycosphaerellaceae</taxon>
        <taxon>Zasmidium</taxon>
    </lineage>
</organism>
<gene>
    <name evidence="10" type="ORF">M409DRAFT_16491</name>
</gene>
<dbReference type="AlphaFoldDB" id="A0A6A6D9A0"/>
<evidence type="ECO:0000256" key="4">
    <source>
        <dbReference type="ARBA" id="ARBA00022723"/>
    </source>
</evidence>
<dbReference type="RefSeq" id="XP_033675115.1">
    <property type="nucleotide sequence ID" value="XM_033803646.1"/>
</dbReference>
<reference evidence="10" key="1">
    <citation type="journal article" date="2020" name="Stud. Mycol.">
        <title>101 Dothideomycetes genomes: a test case for predicting lifestyles and emergence of pathogens.</title>
        <authorList>
            <person name="Haridas S."/>
            <person name="Albert R."/>
            <person name="Binder M."/>
            <person name="Bloem J."/>
            <person name="Labutti K."/>
            <person name="Salamov A."/>
            <person name="Andreopoulos B."/>
            <person name="Baker S."/>
            <person name="Barry K."/>
            <person name="Bills G."/>
            <person name="Bluhm B."/>
            <person name="Cannon C."/>
            <person name="Castanera R."/>
            <person name="Culley D."/>
            <person name="Daum C."/>
            <person name="Ezra D."/>
            <person name="Gonzalez J."/>
            <person name="Henrissat B."/>
            <person name="Kuo A."/>
            <person name="Liang C."/>
            <person name="Lipzen A."/>
            <person name="Lutzoni F."/>
            <person name="Magnuson J."/>
            <person name="Mondo S."/>
            <person name="Nolan M."/>
            <person name="Ohm R."/>
            <person name="Pangilinan J."/>
            <person name="Park H.-J."/>
            <person name="Ramirez L."/>
            <person name="Alfaro M."/>
            <person name="Sun H."/>
            <person name="Tritt A."/>
            <person name="Yoshinaga Y."/>
            <person name="Zwiers L.-H."/>
            <person name="Turgeon B."/>
            <person name="Goodwin S."/>
            <person name="Spatafora J."/>
            <person name="Crous P."/>
            <person name="Grigoriev I."/>
        </authorList>
    </citation>
    <scope>NUCLEOTIDE SEQUENCE</scope>
    <source>
        <strain evidence="10">ATCC 36951</strain>
    </source>
</reference>
<evidence type="ECO:0000259" key="9">
    <source>
        <dbReference type="PROSITE" id="PS51405"/>
    </source>
</evidence>
<keyword evidence="5" id="KW-0560">Oxidoreductase</keyword>
<keyword evidence="11" id="KW-1185">Reference proteome</keyword>
<dbReference type="GO" id="GO:0004601">
    <property type="term" value="F:peroxidase activity"/>
    <property type="evidence" value="ECO:0007669"/>
    <property type="project" value="UniProtKB-KW"/>
</dbReference>
<keyword evidence="6" id="KW-0408">Iron</keyword>
<keyword evidence="8" id="KW-0732">Signal</keyword>
<dbReference type="SUPFAM" id="SSF47571">
    <property type="entry name" value="Cloroperoxidase"/>
    <property type="match status" value="1"/>
</dbReference>
<name>A0A6A6D9A0_ZASCE</name>
<evidence type="ECO:0000256" key="2">
    <source>
        <dbReference type="ARBA" id="ARBA00022559"/>
    </source>
</evidence>
<keyword evidence="3" id="KW-0349">Heme</keyword>
<dbReference type="OrthoDB" id="407298at2759"/>
<dbReference type="Gene3D" id="1.10.489.10">
    <property type="entry name" value="Chloroperoxidase-like"/>
    <property type="match status" value="1"/>
</dbReference>
<accession>A0A6A6D9A0</accession>
<sequence>MKSLTVFLAALQSAAAFPAVMESLSKRQSNTCTTSAKCNEQYEVTDADIGYNPNAPTAAQIASAGRNHCGNLVPCTLFSAAEQYVSTSGANAFQSPKSTDLRGPCPGLNAAANHGYLARNGVQSLAQTITGLGQAYGMSVDLAGILGAYAIAFDGDLVSMTWSIGGPQAKLGAIDSGQGISWSHNKYEGDTSISRCDAYINNGDAHSLSPTRFAYAYYEGLEDDRLDMDKFARAFAKNTHRSIGQNPYYFAPLFSTTLVSPAAYNFVIAMMSNHTADQPGGYLNEDMFKTFFAVTGDYPNYEWHPGQDRIPDNWYRRPSAQPYTATTGVFGDLLSEFAAYPDSFRFGGNTDGVNTYTGINIRDFSSGLYNAQNLFEGDNFACFVYQNIQQGLPDVLNANPLVTAAVTLLQKQFGIAFSAISCPAISEFNNNNLPPYPGRSYSPNPPSNAPQNC</sequence>
<evidence type="ECO:0000313" key="10">
    <source>
        <dbReference type="EMBL" id="KAF2174226.1"/>
    </source>
</evidence>
<protein>
    <recommendedName>
        <fullName evidence="9">Heme haloperoxidase family profile domain-containing protein</fullName>
    </recommendedName>
</protein>
<evidence type="ECO:0000256" key="3">
    <source>
        <dbReference type="ARBA" id="ARBA00022617"/>
    </source>
</evidence>
<dbReference type="InterPro" id="IPR036851">
    <property type="entry name" value="Chloroperoxidase-like_sf"/>
</dbReference>
<keyword evidence="4" id="KW-0479">Metal-binding</keyword>
<keyword evidence="2" id="KW-0575">Peroxidase</keyword>
<evidence type="ECO:0000256" key="8">
    <source>
        <dbReference type="SAM" id="SignalP"/>
    </source>
</evidence>
<comment type="similarity">
    <text evidence="7">Belongs to the chloroperoxidase family.</text>
</comment>
<feature type="domain" description="Heme haloperoxidase family profile" evidence="9">
    <location>
        <begin position="89"/>
        <end position="335"/>
    </location>
</feature>
<dbReference type="Proteomes" id="UP000799537">
    <property type="component" value="Unassembled WGS sequence"/>
</dbReference>
<proteinExistence type="inferred from homology"/>
<evidence type="ECO:0000256" key="7">
    <source>
        <dbReference type="ARBA" id="ARBA00025795"/>
    </source>
</evidence>
<evidence type="ECO:0000256" key="6">
    <source>
        <dbReference type="ARBA" id="ARBA00023004"/>
    </source>
</evidence>